<feature type="binding site" evidence="6">
    <location>
        <position position="81"/>
    </location>
    <ligand>
        <name>(6S)-5-formyl-5,6,7,8-tetrahydrofolate</name>
        <dbReference type="ChEBI" id="CHEBI:57457"/>
    </ligand>
</feature>
<dbReference type="Pfam" id="PF12631">
    <property type="entry name" value="MnmE_helical"/>
    <property type="match status" value="1"/>
</dbReference>
<dbReference type="InterPro" id="IPR018948">
    <property type="entry name" value="GTP-bd_TrmE_N"/>
</dbReference>
<feature type="binding site" evidence="6">
    <location>
        <position position="22"/>
    </location>
    <ligand>
        <name>(6S)-5-formyl-5,6,7,8-tetrahydrofolate</name>
        <dbReference type="ChEBI" id="CHEBI:57457"/>
    </ligand>
</feature>
<keyword evidence="4 6" id="KW-0630">Potassium</keyword>
<feature type="binding site" evidence="6">
    <location>
        <position position="447"/>
    </location>
    <ligand>
        <name>(6S)-5-formyl-5,6,7,8-tetrahydrofolate</name>
        <dbReference type="ChEBI" id="CHEBI:57457"/>
    </ligand>
</feature>
<name>A0A098G9G1_9GAMM</name>
<evidence type="ECO:0000313" key="9">
    <source>
        <dbReference type="EMBL" id="CEG59108.1"/>
    </source>
</evidence>
<dbReference type="PANTHER" id="PTHR42714">
    <property type="entry name" value="TRNA MODIFICATION GTPASE GTPBP3"/>
    <property type="match status" value="1"/>
</dbReference>
<feature type="binding site" evidence="6">
    <location>
        <position position="250"/>
    </location>
    <ligand>
        <name>K(+)</name>
        <dbReference type="ChEBI" id="CHEBI:29103"/>
    </ligand>
</feature>
<dbReference type="NCBIfam" id="TIGR00450">
    <property type="entry name" value="mnmE_trmE_thdF"/>
    <property type="match status" value="1"/>
</dbReference>
<proteinExistence type="inferred from homology"/>
<dbReference type="InterPro" id="IPR005225">
    <property type="entry name" value="Small_GTP-bd"/>
</dbReference>
<dbReference type="Pfam" id="PF10396">
    <property type="entry name" value="TrmE_N"/>
    <property type="match status" value="1"/>
</dbReference>
<organism evidence="9 10">
    <name type="scientific">Legionella fallonii LLAP-10</name>
    <dbReference type="NCBI Taxonomy" id="1212491"/>
    <lineage>
        <taxon>Bacteria</taxon>
        <taxon>Pseudomonadati</taxon>
        <taxon>Pseudomonadota</taxon>
        <taxon>Gammaproteobacteria</taxon>
        <taxon>Legionellales</taxon>
        <taxon>Legionellaceae</taxon>
        <taxon>Legionella</taxon>
    </lineage>
</organism>
<keyword evidence="6" id="KW-0479">Metal-binding</keyword>
<evidence type="ECO:0000256" key="6">
    <source>
        <dbReference type="HAMAP-Rule" id="MF_00379"/>
    </source>
</evidence>
<dbReference type="GO" id="GO:0030488">
    <property type="term" value="P:tRNA methylation"/>
    <property type="evidence" value="ECO:0007669"/>
    <property type="project" value="TreeGrafter"/>
</dbReference>
<dbReference type="Proteomes" id="UP000032430">
    <property type="component" value="Chromosome I"/>
</dbReference>
<dbReference type="InterPro" id="IPR025867">
    <property type="entry name" value="MnmE_helical"/>
</dbReference>
<dbReference type="EMBL" id="LN614827">
    <property type="protein sequence ID" value="CEG59108.1"/>
    <property type="molecule type" value="Genomic_DNA"/>
</dbReference>
<feature type="binding site" evidence="6">
    <location>
        <begin position="245"/>
        <end position="251"/>
    </location>
    <ligand>
        <name>GTP</name>
        <dbReference type="ChEBI" id="CHEBI:37565"/>
    </ligand>
</feature>
<reference evidence="10" key="1">
    <citation type="submission" date="2014-09" db="EMBL/GenBank/DDBJ databases">
        <authorList>
            <person name="Gomez-Valero L."/>
        </authorList>
    </citation>
    <scope>NUCLEOTIDE SEQUENCE [LARGE SCALE GENOMIC DNA]</scope>
    <source>
        <strain evidence="10">ATCC700992</strain>
    </source>
</reference>
<feature type="binding site" evidence="6">
    <location>
        <begin position="270"/>
        <end position="273"/>
    </location>
    <ligand>
        <name>GTP</name>
        <dbReference type="ChEBI" id="CHEBI:37565"/>
    </ligand>
</feature>
<dbReference type="Pfam" id="PF01926">
    <property type="entry name" value="MMR_HSR1"/>
    <property type="match status" value="1"/>
</dbReference>
<comment type="similarity">
    <text evidence="1 6 7">Belongs to the TRAFAC class TrmE-Era-EngA-EngB-Septin-like GTPase superfamily. TrmE GTPase family.</text>
</comment>
<keyword evidence="6" id="KW-0378">Hydrolase</keyword>
<dbReference type="NCBIfam" id="TIGR00231">
    <property type="entry name" value="small_GTP"/>
    <property type="match status" value="1"/>
</dbReference>
<keyword evidence="2 6" id="KW-0819">tRNA processing</keyword>
<comment type="cofactor">
    <cofactor evidence="6">
        <name>K(+)</name>
        <dbReference type="ChEBI" id="CHEBI:29103"/>
    </cofactor>
    <text evidence="6">Binds 1 potassium ion per subunit.</text>
</comment>
<comment type="subcellular location">
    <subcellularLocation>
        <location evidence="6">Cytoplasm</location>
    </subcellularLocation>
</comment>
<evidence type="ECO:0000259" key="8">
    <source>
        <dbReference type="PROSITE" id="PS51709"/>
    </source>
</evidence>
<dbReference type="InterPro" id="IPR006073">
    <property type="entry name" value="GTP-bd"/>
</dbReference>
<feature type="binding site" evidence="6">
    <location>
        <position position="247"/>
    </location>
    <ligand>
        <name>K(+)</name>
        <dbReference type="ChEBI" id="CHEBI:29103"/>
    </ligand>
</feature>
<dbReference type="HAMAP" id="MF_00379">
    <property type="entry name" value="GTPase_MnmE"/>
    <property type="match status" value="1"/>
</dbReference>
<evidence type="ECO:0000313" key="10">
    <source>
        <dbReference type="Proteomes" id="UP000032430"/>
    </source>
</evidence>
<dbReference type="InterPro" id="IPR027368">
    <property type="entry name" value="MnmE_dom2"/>
</dbReference>
<feature type="binding site" evidence="6">
    <location>
        <position position="251"/>
    </location>
    <ligand>
        <name>Mg(2+)</name>
        <dbReference type="ChEBI" id="CHEBI:18420"/>
    </ligand>
</feature>
<evidence type="ECO:0000256" key="2">
    <source>
        <dbReference type="ARBA" id="ARBA00022694"/>
    </source>
</evidence>
<dbReference type="InterPro" id="IPR004520">
    <property type="entry name" value="GTPase_MnmE"/>
</dbReference>
<keyword evidence="5 6" id="KW-0342">GTP-binding</keyword>
<evidence type="ECO:0000256" key="7">
    <source>
        <dbReference type="RuleBase" id="RU003313"/>
    </source>
</evidence>
<dbReference type="HOGENOM" id="CLU_019624_4_1_6"/>
<evidence type="ECO:0000256" key="5">
    <source>
        <dbReference type="ARBA" id="ARBA00023134"/>
    </source>
</evidence>
<dbReference type="Gene3D" id="3.30.1360.120">
    <property type="entry name" value="Probable tRNA modification gtpase trme, domain 1"/>
    <property type="match status" value="1"/>
</dbReference>
<feature type="binding site" evidence="6">
    <location>
        <position position="245"/>
    </location>
    <ligand>
        <name>K(+)</name>
        <dbReference type="ChEBI" id="CHEBI:29103"/>
    </ligand>
</feature>
<dbReference type="Gene3D" id="1.20.120.430">
    <property type="entry name" value="tRNA modification GTPase MnmE domain 2"/>
    <property type="match status" value="1"/>
</dbReference>
<dbReference type="SUPFAM" id="SSF52540">
    <property type="entry name" value="P-loop containing nucleoside triphosphate hydrolases"/>
    <property type="match status" value="1"/>
</dbReference>
<keyword evidence="10" id="KW-1185">Reference proteome</keyword>
<dbReference type="CDD" id="cd04164">
    <property type="entry name" value="trmE"/>
    <property type="match status" value="1"/>
</dbReference>
<comment type="function">
    <text evidence="6">Exhibits a very high intrinsic GTPase hydrolysis rate. Involved in the addition of a carboxymethylaminomethyl (cmnm) group at the wobble position (U34) of certain tRNAs, forming tRNA-cmnm(5)s(2)U34.</text>
</comment>
<keyword evidence="6" id="KW-0963">Cytoplasm</keyword>
<dbReference type="GO" id="GO:0003924">
    <property type="term" value="F:GTPase activity"/>
    <property type="evidence" value="ECO:0007669"/>
    <property type="project" value="UniProtKB-UniRule"/>
</dbReference>
<dbReference type="Gene3D" id="3.40.50.300">
    <property type="entry name" value="P-loop containing nucleotide triphosphate hydrolases"/>
    <property type="match status" value="1"/>
</dbReference>
<feature type="binding site" evidence="6">
    <location>
        <position position="226"/>
    </location>
    <ligand>
        <name>K(+)</name>
        <dbReference type="ChEBI" id="CHEBI:29103"/>
    </ligand>
</feature>
<dbReference type="GO" id="GO:0005829">
    <property type="term" value="C:cytosol"/>
    <property type="evidence" value="ECO:0007669"/>
    <property type="project" value="TreeGrafter"/>
</dbReference>
<feature type="binding site" evidence="6">
    <location>
        <begin position="226"/>
        <end position="231"/>
    </location>
    <ligand>
        <name>GTP</name>
        <dbReference type="ChEBI" id="CHEBI:37565"/>
    </ligand>
</feature>
<dbReference type="GO" id="GO:0005525">
    <property type="term" value="F:GTP binding"/>
    <property type="evidence" value="ECO:0007669"/>
    <property type="project" value="UniProtKB-UniRule"/>
</dbReference>
<dbReference type="InterPro" id="IPR027266">
    <property type="entry name" value="TrmE/GcvT-like"/>
</dbReference>
<dbReference type="AlphaFoldDB" id="A0A098G9G1"/>
<dbReference type="EC" id="3.6.-.-" evidence="6"/>
<protein>
    <recommendedName>
        <fullName evidence="6">tRNA modification GTPase MnmE</fullName>
        <ecNumber evidence="6">3.6.-.-</ecNumber>
    </recommendedName>
</protein>
<feature type="domain" description="TrmE-type G" evidence="8">
    <location>
        <begin position="216"/>
        <end position="371"/>
    </location>
</feature>
<feature type="binding site" evidence="6">
    <location>
        <position position="230"/>
    </location>
    <ligand>
        <name>Mg(2+)</name>
        <dbReference type="ChEBI" id="CHEBI:18420"/>
    </ligand>
</feature>
<accession>A0A098G9G1</accession>
<dbReference type="PANTHER" id="PTHR42714:SF2">
    <property type="entry name" value="TRNA MODIFICATION GTPASE GTPBP3, MITOCHONDRIAL"/>
    <property type="match status" value="1"/>
</dbReference>
<dbReference type="RefSeq" id="WP_045097294.1">
    <property type="nucleotide sequence ID" value="NZ_LN614827.1"/>
</dbReference>
<evidence type="ECO:0000256" key="1">
    <source>
        <dbReference type="ARBA" id="ARBA00011043"/>
    </source>
</evidence>
<dbReference type="PROSITE" id="PS51709">
    <property type="entry name" value="G_TRME"/>
    <property type="match status" value="1"/>
</dbReference>
<dbReference type="NCBIfam" id="NF003661">
    <property type="entry name" value="PRK05291.1-3"/>
    <property type="match status" value="1"/>
</dbReference>
<feature type="binding site" evidence="6">
    <location>
        <position position="120"/>
    </location>
    <ligand>
        <name>(6S)-5-formyl-5,6,7,8-tetrahydrofolate</name>
        <dbReference type="ChEBI" id="CHEBI:57457"/>
    </ligand>
</feature>
<comment type="subunit">
    <text evidence="6">Homodimer. Heterotetramer of two MnmE and two MnmG subunits.</text>
</comment>
<dbReference type="InterPro" id="IPR027417">
    <property type="entry name" value="P-loop_NTPase"/>
</dbReference>
<evidence type="ECO:0000256" key="4">
    <source>
        <dbReference type="ARBA" id="ARBA00022958"/>
    </source>
</evidence>
<dbReference type="CDD" id="cd14858">
    <property type="entry name" value="TrmE_N"/>
    <property type="match status" value="1"/>
</dbReference>
<gene>
    <name evidence="6" type="primary">mnmE</name>
    <name evidence="6" type="synonym">trmE</name>
    <name evidence="9" type="ORF">LFA_3787</name>
</gene>
<sequence>MSVDTIVAIATPPGRGGVGIIRLSGPKALSIALRINGHKKIEPRFATYCSFYKNSGTELVDQGLMLYFKAPNSFTGEDVIELQAHGSPVVLDMLTNECVLLGARLARPGEFSERAFLNDKIDLTQAEAIADLIQASSQTAARMAFRTLQGDFSAKINQLNEQLIHLRLYVEAAIDFPEEEIDFLNDGKVAQLLQSVLEQLDNIRNEANQGVLLREGLTLVIAGRPNAGKSTLINNLAGKDIAIVTEIAGTTRDVMREHILLDDIPLHIIDTAGLRDSDDVVEKEGIKRAWHELKQADCVLLVVDVNDPDQHQTLTEELRAVLPKEIPIISVFNKIDTLALTPHSKDQTVYLSAKSGEGLNKLKTIIKQVVGYQPTEGHFLARRRHLNALDEAKNLLLTGKKQLAEHRAGELLAEDLRLAHQVLGEITGEFSSDDLLGKIFSSFCIGK</sequence>
<keyword evidence="6" id="KW-0460">Magnesium</keyword>
<dbReference type="KEGG" id="lfa:LFA_3787"/>
<dbReference type="STRING" id="1212491.LFA_3787"/>
<dbReference type="GO" id="GO:0002098">
    <property type="term" value="P:tRNA wobble uridine modification"/>
    <property type="evidence" value="ECO:0007669"/>
    <property type="project" value="TreeGrafter"/>
</dbReference>
<dbReference type="InterPro" id="IPR031168">
    <property type="entry name" value="G_TrmE"/>
</dbReference>
<comment type="caution">
    <text evidence="6">Lacks conserved residue(s) required for the propagation of feature annotation.</text>
</comment>
<keyword evidence="3 6" id="KW-0547">Nucleotide-binding</keyword>
<dbReference type="OrthoDB" id="9805918at2"/>
<evidence type="ECO:0000256" key="3">
    <source>
        <dbReference type="ARBA" id="ARBA00022741"/>
    </source>
</evidence>
<dbReference type="GO" id="GO:0046872">
    <property type="term" value="F:metal ion binding"/>
    <property type="evidence" value="ECO:0007669"/>
    <property type="project" value="UniProtKB-KW"/>
</dbReference>